<keyword evidence="10" id="KW-1185">Reference proteome</keyword>
<dbReference type="Proteomes" id="UP001271769">
    <property type="component" value="Unassembled WGS sequence"/>
</dbReference>
<feature type="transmembrane region" description="Helical" evidence="7">
    <location>
        <begin position="107"/>
        <end position="124"/>
    </location>
</feature>
<feature type="transmembrane region" description="Helical" evidence="7">
    <location>
        <begin position="21"/>
        <end position="42"/>
    </location>
</feature>
<accession>A0ABU5DVK5</accession>
<sequence length="415" mass="43934">MSAQPNMFSVLRNRDFFFLELNAFFATIAAEIFTVAMGWRIYEMSGDAFALGLVGLAQFLPMPLLVFLTGTAADRYSRRRIVTICMVVEFAAMLGIALVAHLPAGDIWPILAFLVLLGAGRAFLAPASRALAPTLVTREEIGAAVSCSTATWQFCSIAGPALGGLLYGFSPDIAYGTALVMVFCAGLASLFIRKAPQKPVQEESMIDALMGGLRYMKAEKIVLGATTLDLFAVLLGTTVGLLPIFAKDILLADAFELGVLRSAIGIGALGMALFLGVFPVRRNAGPIMFATVAVFGVGTVVFGLSHSLVLSVGALIVMGASDMISVYIREVLLQLWTPDSLRGRVTAVNSVAVSASNELGTFRAGASADLFGPVIATVLGGICTLGVTLMWMYLFPKLRKADHLSGVDEDGLKEA</sequence>
<feature type="transmembrane region" description="Helical" evidence="7">
    <location>
        <begin position="287"/>
        <end position="317"/>
    </location>
</feature>
<dbReference type="CDD" id="cd06173">
    <property type="entry name" value="MFS_MefA_like"/>
    <property type="match status" value="1"/>
</dbReference>
<evidence type="ECO:0000313" key="9">
    <source>
        <dbReference type="EMBL" id="MDY0871343.1"/>
    </source>
</evidence>
<dbReference type="InterPro" id="IPR020846">
    <property type="entry name" value="MFS_dom"/>
</dbReference>
<evidence type="ECO:0000256" key="3">
    <source>
        <dbReference type="ARBA" id="ARBA00022475"/>
    </source>
</evidence>
<protein>
    <submittedName>
        <fullName evidence="9">MFS transporter</fullName>
    </submittedName>
</protein>
<feature type="transmembrane region" description="Helical" evidence="7">
    <location>
        <begin position="370"/>
        <end position="395"/>
    </location>
</feature>
<name>A0ABU5DVK5_9PROT</name>
<dbReference type="PANTHER" id="PTHR23513">
    <property type="entry name" value="INTEGRAL MEMBRANE EFFLUX PROTEIN-RELATED"/>
    <property type="match status" value="1"/>
</dbReference>
<keyword evidence="2" id="KW-0813">Transport</keyword>
<evidence type="ECO:0000256" key="7">
    <source>
        <dbReference type="SAM" id="Phobius"/>
    </source>
</evidence>
<feature type="transmembrane region" description="Helical" evidence="7">
    <location>
        <begin position="48"/>
        <end position="69"/>
    </location>
</feature>
<evidence type="ECO:0000256" key="1">
    <source>
        <dbReference type="ARBA" id="ARBA00004651"/>
    </source>
</evidence>
<keyword evidence="3" id="KW-1003">Cell membrane</keyword>
<comment type="caution">
    <text evidence="9">The sequence shown here is derived from an EMBL/GenBank/DDBJ whole genome shotgun (WGS) entry which is preliminary data.</text>
</comment>
<feature type="transmembrane region" description="Helical" evidence="7">
    <location>
        <begin position="258"/>
        <end position="280"/>
    </location>
</feature>
<keyword evidence="4 7" id="KW-0812">Transmembrane</keyword>
<dbReference type="EMBL" id="JAXCLX010000001">
    <property type="protein sequence ID" value="MDY0871343.1"/>
    <property type="molecule type" value="Genomic_DNA"/>
</dbReference>
<dbReference type="Pfam" id="PF05977">
    <property type="entry name" value="MFS_3"/>
    <property type="match status" value="1"/>
</dbReference>
<evidence type="ECO:0000313" key="10">
    <source>
        <dbReference type="Proteomes" id="UP001271769"/>
    </source>
</evidence>
<gene>
    <name evidence="9" type="ORF">SMD31_05400</name>
</gene>
<evidence type="ECO:0000256" key="4">
    <source>
        <dbReference type="ARBA" id="ARBA00022692"/>
    </source>
</evidence>
<feature type="transmembrane region" description="Helical" evidence="7">
    <location>
        <begin position="221"/>
        <end position="246"/>
    </location>
</feature>
<evidence type="ECO:0000256" key="5">
    <source>
        <dbReference type="ARBA" id="ARBA00022989"/>
    </source>
</evidence>
<feature type="domain" description="Major facilitator superfamily (MFS) profile" evidence="8">
    <location>
        <begin position="15"/>
        <end position="399"/>
    </location>
</feature>
<dbReference type="PROSITE" id="PS50850">
    <property type="entry name" value="MFS"/>
    <property type="match status" value="1"/>
</dbReference>
<comment type="subcellular location">
    <subcellularLocation>
        <location evidence="1">Cell membrane</location>
        <topology evidence="1">Multi-pass membrane protein</topology>
    </subcellularLocation>
</comment>
<feature type="transmembrane region" description="Helical" evidence="7">
    <location>
        <begin position="145"/>
        <end position="167"/>
    </location>
</feature>
<reference evidence="9 10" key="1">
    <citation type="journal article" date="2013" name="Antonie Van Leeuwenhoek">
        <title>Dongia rigui sp. nov., isolated from freshwater of a large wetland in Korea.</title>
        <authorList>
            <person name="Baik K.S."/>
            <person name="Hwang Y.M."/>
            <person name="Choi J.S."/>
            <person name="Kwon J."/>
            <person name="Seong C.N."/>
        </authorList>
    </citation>
    <scope>NUCLEOTIDE SEQUENCE [LARGE SCALE GENOMIC DNA]</scope>
    <source>
        <strain evidence="9 10">04SU4-P</strain>
    </source>
</reference>
<keyword evidence="5 7" id="KW-1133">Transmembrane helix</keyword>
<keyword evidence="6 7" id="KW-0472">Membrane</keyword>
<evidence type="ECO:0000256" key="2">
    <source>
        <dbReference type="ARBA" id="ARBA00022448"/>
    </source>
</evidence>
<proteinExistence type="predicted"/>
<dbReference type="Gene3D" id="1.20.1250.20">
    <property type="entry name" value="MFS general substrate transporter like domains"/>
    <property type="match status" value="2"/>
</dbReference>
<evidence type="ECO:0000259" key="8">
    <source>
        <dbReference type="PROSITE" id="PS50850"/>
    </source>
</evidence>
<dbReference type="RefSeq" id="WP_320499774.1">
    <property type="nucleotide sequence ID" value="NZ_JAXCLX010000001.1"/>
</dbReference>
<evidence type="ECO:0000256" key="6">
    <source>
        <dbReference type="ARBA" id="ARBA00023136"/>
    </source>
</evidence>
<dbReference type="SUPFAM" id="SSF103473">
    <property type="entry name" value="MFS general substrate transporter"/>
    <property type="match status" value="1"/>
</dbReference>
<dbReference type="InterPro" id="IPR036259">
    <property type="entry name" value="MFS_trans_sf"/>
</dbReference>
<dbReference type="PANTHER" id="PTHR23513:SF9">
    <property type="entry name" value="ENTEROBACTIN EXPORTER ENTS"/>
    <property type="match status" value="1"/>
</dbReference>
<feature type="transmembrane region" description="Helical" evidence="7">
    <location>
        <begin position="81"/>
        <end position="101"/>
    </location>
</feature>
<dbReference type="InterPro" id="IPR010290">
    <property type="entry name" value="TM_effector"/>
</dbReference>
<organism evidence="9 10">
    <name type="scientific">Dongia rigui</name>
    <dbReference type="NCBI Taxonomy" id="940149"/>
    <lineage>
        <taxon>Bacteria</taxon>
        <taxon>Pseudomonadati</taxon>
        <taxon>Pseudomonadota</taxon>
        <taxon>Alphaproteobacteria</taxon>
        <taxon>Rhodospirillales</taxon>
        <taxon>Dongiaceae</taxon>
        <taxon>Dongia</taxon>
    </lineage>
</organism>
<feature type="transmembrane region" description="Helical" evidence="7">
    <location>
        <begin position="173"/>
        <end position="192"/>
    </location>
</feature>